<keyword evidence="2 5" id="KW-0645">Protease</keyword>
<dbReference type="PANTHER" id="PTHR43806">
    <property type="entry name" value="PEPTIDASE S8"/>
    <property type="match status" value="1"/>
</dbReference>
<feature type="chain" id="PRO_5045196791" description="Peptidase S8/S53 domain-containing protein" evidence="6">
    <location>
        <begin position="24"/>
        <end position="578"/>
    </location>
</feature>
<evidence type="ECO:0000256" key="3">
    <source>
        <dbReference type="ARBA" id="ARBA00022801"/>
    </source>
</evidence>
<accession>A0ABQ1I1I0</accession>
<dbReference type="Proteomes" id="UP000651977">
    <property type="component" value="Unassembled WGS sequence"/>
</dbReference>
<dbReference type="InterPro" id="IPR036852">
    <property type="entry name" value="Peptidase_S8/S53_dom_sf"/>
</dbReference>
<evidence type="ECO:0000256" key="5">
    <source>
        <dbReference type="PROSITE-ProRule" id="PRU01240"/>
    </source>
</evidence>
<keyword evidence="9" id="KW-1185">Reference proteome</keyword>
<protein>
    <recommendedName>
        <fullName evidence="7">Peptidase S8/S53 domain-containing protein</fullName>
    </recommendedName>
</protein>
<evidence type="ECO:0000256" key="1">
    <source>
        <dbReference type="ARBA" id="ARBA00011073"/>
    </source>
</evidence>
<reference evidence="9" key="1">
    <citation type="journal article" date="2019" name="Int. J. Syst. Evol. Microbiol.">
        <title>The Global Catalogue of Microorganisms (GCM) 10K type strain sequencing project: providing services to taxonomists for standard genome sequencing and annotation.</title>
        <authorList>
            <consortium name="The Broad Institute Genomics Platform"/>
            <consortium name="The Broad Institute Genome Sequencing Center for Infectious Disease"/>
            <person name="Wu L."/>
            <person name="Ma J."/>
        </authorList>
    </citation>
    <scope>NUCLEOTIDE SEQUENCE [LARGE SCALE GENOMIC DNA]</scope>
    <source>
        <strain evidence="9">CGMCC 1.10131</strain>
    </source>
</reference>
<name>A0ABQ1I1I0_9ALTE</name>
<keyword evidence="3 5" id="KW-0378">Hydrolase</keyword>
<evidence type="ECO:0000313" key="9">
    <source>
        <dbReference type="Proteomes" id="UP000651977"/>
    </source>
</evidence>
<dbReference type="InterPro" id="IPR000209">
    <property type="entry name" value="Peptidase_S8/S53_dom"/>
</dbReference>
<gene>
    <name evidence="8" type="ORF">GCM10007414_18340</name>
</gene>
<organism evidence="8 9">
    <name type="scientific">Agarivorans gilvus</name>
    <dbReference type="NCBI Taxonomy" id="680279"/>
    <lineage>
        <taxon>Bacteria</taxon>
        <taxon>Pseudomonadati</taxon>
        <taxon>Pseudomonadota</taxon>
        <taxon>Gammaproteobacteria</taxon>
        <taxon>Alteromonadales</taxon>
        <taxon>Alteromonadaceae</taxon>
        <taxon>Agarivorans</taxon>
    </lineage>
</organism>
<dbReference type="PROSITE" id="PS51892">
    <property type="entry name" value="SUBTILASE"/>
    <property type="match status" value="1"/>
</dbReference>
<dbReference type="Pfam" id="PF00082">
    <property type="entry name" value="Peptidase_S8"/>
    <property type="match status" value="1"/>
</dbReference>
<evidence type="ECO:0000256" key="6">
    <source>
        <dbReference type="SAM" id="SignalP"/>
    </source>
</evidence>
<dbReference type="SUPFAM" id="SSF52743">
    <property type="entry name" value="Subtilisin-like"/>
    <property type="match status" value="1"/>
</dbReference>
<dbReference type="EMBL" id="BMDY01000009">
    <property type="protein sequence ID" value="GGB05347.1"/>
    <property type="molecule type" value="Genomic_DNA"/>
</dbReference>
<feature type="domain" description="Peptidase S8/S53" evidence="7">
    <location>
        <begin position="180"/>
        <end position="425"/>
    </location>
</feature>
<feature type="active site" description="Charge relay system" evidence="5">
    <location>
        <position position="387"/>
    </location>
</feature>
<dbReference type="Gene3D" id="3.40.50.200">
    <property type="entry name" value="Peptidase S8/S53 domain"/>
    <property type="match status" value="1"/>
</dbReference>
<dbReference type="RefSeq" id="WP_055734269.1">
    <property type="nucleotide sequence ID" value="NZ_BMDY01000009.1"/>
</dbReference>
<dbReference type="PROSITE" id="PS00138">
    <property type="entry name" value="SUBTILASE_SER"/>
    <property type="match status" value="1"/>
</dbReference>
<evidence type="ECO:0000256" key="4">
    <source>
        <dbReference type="ARBA" id="ARBA00022825"/>
    </source>
</evidence>
<dbReference type="InterPro" id="IPR023828">
    <property type="entry name" value="Peptidase_S8_Ser-AS"/>
</dbReference>
<sequence>MYKAFLSVVLAVIVGLSSSSVLAIASQDLPVRVVVKPKLKAQSSIGSGYRTLRFSGDPEEVIKSLQETGLYSLVELDVVVSNNPPVKSQSGFKEFFFDNVPYNLISEEGFAGLTVLNDEHFAGQYSWMHYNTDFTGASREFKSGSNILKAYSAVEPNNTVDVVVLDGGFPAPGYTTDIAFAADSYDFTTLNSKRDAVYYEDDLNGCDHGYGVASILGAVANNGVGGAGMGEFSITAGKVLSCDVGYLSDSADALRWAAGGETEYYAYDEANDTWYWEVVPAREKVADVVNMSLGGESYECPDYMQEAVDFAISQGTTVVVAAGNDNLDASQFAPANCRGVITVGALELGGAKADFSNFGENVDVAALGVEVSAACAYGEGCWWSGTSFASPLVAGQLAMIKSEVPELSPAEVEYLLKQTANPFNMDLADNIDNSCAAGRCGAGVTDAFAFLEAAREFDAGSLFSIRHVLQDEECPEALFLNATGQSLRLCEMYEATLGLPDDTVSHYELYRVPVSESILSTEFGELIASSNSVKLVLGDIDSSEYRYGVKACMDDVCAAELVELNTNSISKPASCTGI</sequence>
<dbReference type="PANTHER" id="PTHR43806:SF11">
    <property type="entry name" value="CEREVISIN-RELATED"/>
    <property type="match status" value="1"/>
</dbReference>
<feature type="active site" description="Charge relay system" evidence="5">
    <location>
        <position position="166"/>
    </location>
</feature>
<evidence type="ECO:0000259" key="7">
    <source>
        <dbReference type="Pfam" id="PF00082"/>
    </source>
</evidence>
<evidence type="ECO:0000313" key="8">
    <source>
        <dbReference type="EMBL" id="GGB05347.1"/>
    </source>
</evidence>
<proteinExistence type="inferred from homology"/>
<feature type="active site" description="Charge relay system" evidence="5">
    <location>
        <position position="208"/>
    </location>
</feature>
<evidence type="ECO:0000256" key="2">
    <source>
        <dbReference type="ARBA" id="ARBA00022670"/>
    </source>
</evidence>
<feature type="signal peptide" evidence="6">
    <location>
        <begin position="1"/>
        <end position="23"/>
    </location>
</feature>
<comment type="similarity">
    <text evidence="1 5">Belongs to the peptidase S8 family.</text>
</comment>
<comment type="caution">
    <text evidence="8">The sequence shown here is derived from an EMBL/GenBank/DDBJ whole genome shotgun (WGS) entry which is preliminary data.</text>
</comment>
<dbReference type="InterPro" id="IPR050131">
    <property type="entry name" value="Peptidase_S8_subtilisin-like"/>
</dbReference>
<keyword evidence="4 5" id="KW-0720">Serine protease</keyword>
<keyword evidence="6" id="KW-0732">Signal</keyword>